<dbReference type="Pfam" id="PF09035">
    <property type="entry name" value="Tn916-Xis"/>
    <property type="match status" value="1"/>
</dbReference>
<dbReference type="InterPro" id="IPR015122">
    <property type="entry name" value="Tn916-Xis"/>
</dbReference>
<dbReference type="InterPro" id="IPR010093">
    <property type="entry name" value="SinI_DNA-bd"/>
</dbReference>
<dbReference type="EMBL" id="CZAY01000019">
    <property type="protein sequence ID" value="CUP95406.1"/>
    <property type="molecule type" value="Genomic_DNA"/>
</dbReference>
<dbReference type="OrthoDB" id="1630043at2"/>
<sequence>MEINVPVYNKINLSIKEAAAYSNVGENTIRRLLAERGCPFLLKIGNRQLVKRKEFENFLEARHFL</sequence>
<organism evidence="1 2">
    <name type="scientific">Dorea longicatena</name>
    <dbReference type="NCBI Taxonomy" id="88431"/>
    <lineage>
        <taxon>Bacteria</taxon>
        <taxon>Bacillati</taxon>
        <taxon>Bacillota</taxon>
        <taxon>Clostridia</taxon>
        <taxon>Lachnospirales</taxon>
        <taxon>Lachnospiraceae</taxon>
        <taxon>Dorea</taxon>
    </lineage>
</organism>
<dbReference type="GO" id="GO:0003677">
    <property type="term" value="F:DNA binding"/>
    <property type="evidence" value="ECO:0007669"/>
    <property type="project" value="InterPro"/>
</dbReference>
<dbReference type="Gene3D" id="3.90.105.50">
    <property type="match status" value="1"/>
</dbReference>
<evidence type="ECO:0000313" key="2">
    <source>
        <dbReference type="Proteomes" id="UP000095485"/>
    </source>
</evidence>
<name>A0A174SFM5_9FIRM</name>
<dbReference type="InterPro" id="IPR038148">
    <property type="entry name" value="Tn1545/Tn916_Xis"/>
</dbReference>
<dbReference type="AlphaFoldDB" id="A0A174SFM5"/>
<dbReference type="Proteomes" id="UP000095485">
    <property type="component" value="Unassembled WGS sequence"/>
</dbReference>
<gene>
    <name evidence="1" type="ORF">ERS852526_02405</name>
</gene>
<dbReference type="NCBIfam" id="TIGR01764">
    <property type="entry name" value="excise"/>
    <property type="match status" value="1"/>
</dbReference>
<proteinExistence type="predicted"/>
<accession>A0A174SFM5</accession>
<reference evidence="1 2" key="1">
    <citation type="submission" date="2015-09" db="EMBL/GenBank/DDBJ databases">
        <authorList>
            <consortium name="Pathogen Informatics"/>
        </authorList>
    </citation>
    <scope>NUCLEOTIDE SEQUENCE [LARGE SCALE GENOMIC DNA]</scope>
    <source>
        <strain evidence="1 2">2789STDY5834914</strain>
    </source>
</reference>
<evidence type="ECO:0000313" key="1">
    <source>
        <dbReference type="EMBL" id="CUP95406.1"/>
    </source>
</evidence>
<protein>
    <submittedName>
        <fullName evidence="1">DNA binding domain, excisionase family</fullName>
    </submittedName>
</protein>